<gene>
    <name evidence="3" type="ORF">IFE08_02160</name>
</gene>
<protein>
    <submittedName>
        <fullName evidence="3">AAA family ATPase</fullName>
    </submittedName>
</protein>
<dbReference type="Gene3D" id="3.40.50.300">
    <property type="entry name" value="P-loop containing nucleotide triphosphate hydrolases"/>
    <property type="match status" value="2"/>
</dbReference>
<dbReference type="PANTHER" id="PTHR32114:SF2">
    <property type="entry name" value="ABC TRANSPORTER ABCH.3"/>
    <property type="match status" value="1"/>
</dbReference>
<feature type="coiled-coil region" evidence="1">
    <location>
        <begin position="758"/>
        <end position="828"/>
    </location>
</feature>
<feature type="coiled-coil region" evidence="1">
    <location>
        <begin position="543"/>
        <end position="570"/>
    </location>
</feature>
<keyword evidence="1" id="KW-0175">Coiled coil</keyword>
<evidence type="ECO:0000259" key="2">
    <source>
        <dbReference type="Pfam" id="PF13476"/>
    </source>
</evidence>
<dbReference type="SUPFAM" id="SSF52540">
    <property type="entry name" value="P-loop containing nucleoside triphosphate hydrolases"/>
    <property type="match status" value="1"/>
</dbReference>
<feature type="coiled-coil region" evidence="1">
    <location>
        <begin position="615"/>
        <end position="642"/>
    </location>
</feature>
<evidence type="ECO:0000313" key="4">
    <source>
        <dbReference type="Proteomes" id="UP000593915"/>
    </source>
</evidence>
<evidence type="ECO:0000313" key="3">
    <source>
        <dbReference type="EMBL" id="QOW61224.1"/>
    </source>
</evidence>
<feature type="coiled-coil region" evidence="1">
    <location>
        <begin position="214"/>
        <end position="292"/>
    </location>
</feature>
<name>A0A7S6WQG2_9SPIR</name>
<dbReference type="RefSeq" id="WP_194076688.1">
    <property type="nucleotide sequence ID" value="NZ_CP061839.1"/>
</dbReference>
<sequence>MKPEILKIKNIGPFAGTHTIDFTVLDSIFLVCGKTGAGKTTIFDAISYIFFSRPIGGRAQIMRSLRSQFAEENEIAEAELTFSIGASRYKILRQLPFLKPGKKNEIPEEVLLFEWKSGKWNNLTSTKKETDEKIKNIIKLTEKEFSRIVLLPQGEFANFLKENSNQKKETLSELFPISKYSDIMQLAKEMQKEKSSKINFIKTALENIQSKFNLETYSLKKEGLEKEIAAIKKNYSQAADKIKIKTAELEQSKILNQKAEEHKIVLEQLSELESQSVEIEGFQNKIEKARRALSLSGQAEMINKLTSSITENKIETDKKIKELNSVTENLKSLKNEEAVIEDEKIKTAELRKNLDSLERAASVYSEIVEKQTEQKLNKEQKKEIESKLKQAEESEIDFTKEILKLQTVIEETDLRKANSDKAEMSLNYFKRLSELAERKHSAKERHLKFVAAAENSRRNLELIIKDYEIEKEILAELKKQKTAEELNRKAAAIAVNLEEGSPCPVCGSTHHPKPAVKSGESLFTLEEKIQKSERIIEILSVKKETEDKNYTELKKDAERYKDETDETENYFLKLNGEFLNEDFIFSEIPKVEEIKLLITETAKVSEKAFLSLKEAQIANTKKNNLQKELEKIRNEKEALTSALTAVAVKEAGIQSTLKEKQKQYDAAFTELNSEIRKSNIEDTIENCRNLISLNDRKINGYAERVAENRLKHGKLETAIIQIQEQMKKDEAALFKKTEELNGNLEKKGFNSLEELFASILKEEEINELENEVKEFTEKRIALRQASLTLEAELKNKEIKSIEKIANEIQSLQKNIDEEQVRAAEFIKELTLITGHFEEYKKYSQELKIACEDSRLITELSDNLNGENKFKLKFDIWMLSAFLREITVYANRRLEKMSGGRYILKVSGEVSGNNLSGLDLEIYDAYTGGTRPTASLSGGETFMVSISLALGLADSIQNRSGGIKLDSMFIDEGFGTLDEASLENAIAILDEIRGSRMVGIISHVSELKRRIPKKIEIEKTSKGSRIL</sequence>
<dbReference type="AlphaFoldDB" id="A0A7S6WQG2"/>
<accession>A0A7S6WQG2</accession>
<dbReference type="Pfam" id="PF13558">
    <property type="entry name" value="SbcC_Walker_B"/>
    <property type="match status" value="1"/>
</dbReference>
<evidence type="ECO:0000256" key="1">
    <source>
        <dbReference type="SAM" id="Coils"/>
    </source>
</evidence>
<dbReference type="EMBL" id="CP061839">
    <property type="protein sequence ID" value="QOW61224.1"/>
    <property type="molecule type" value="Genomic_DNA"/>
</dbReference>
<feature type="domain" description="Rad50/SbcC-type AAA" evidence="2">
    <location>
        <begin position="6"/>
        <end position="211"/>
    </location>
</feature>
<dbReference type="PANTHER" id="PTHR32114">
    <property type="entry name" value="ABC TRANSPORTER ABCH.3"/>
    <property type="match status" value="1"/>
</dbReference>
<feature type="coiled-coil region" evidence="1">
    <location>
        <begin position="450"/>
        <end position="484"/>
    </location>
</feature>
<proteinExistence type="predicted"/>
<reference evidence="3 4" key="1">
    <citation type="submission" date="2020-09" db="EMBL/GenBank/DDBJ databases">
        <title>Characterization of Treponema spp. from bovine digital dermatitis in Korea.</title>
        <authorList>
            <person name="Espiritu H.M."/>
            <person name="Cho Y.I."/>
            <person name="Mamuad L."/>
        </authorList>
    </citation>
    <scope>NUCLEOTIDE SEQUENCE [LARGE SCALE GENOMIC DNA]</scope>
    <source>
        <strain evidence="3 4">KS1</strain>
    </source>
</reference>
<dbReference type="InterPro" id="IPR038729">
    <property type="entry name" value="Rad50/SbcC_AAA"/>
</dbReference>
<dbReference type="InterPro" id="IPR027417">
    <property type="entry name" value="P-loop_NTPase"/>
</dbReference>
<organism evidence="3 4">
    <name type="scientific">Treponema pedis</name>
    <dbReference type="NCBI Taxonomy" id="409322"/>
    <lineage>
        <taxon>Bacteria</taxon>
        <taxon>Pseudomonadati</taxon>
        <taxon>Spirochaetota</taxon>
        <taxon>Spirochaetia</taxon>
        <taxon>Spirochaetales</taxon>
        <taxon>Treponemataceae</taxon>
        <taxon>Treponema</taxon>
    </lineage>
</organism>
<dbReference type="Proteomes" id="UP000593915">
    <property type="component" value="Chromosome"/>
</dbReference>
<dbReference type="Pfam" id="PF13476">
    <property type="entry name" value="AAA_23"/>
    <property type="match status" value="1"/>
</dbReference>
<feature type="coiled-coil region" evidence="1">
    <location>
        <begin position="316"/>
        <end position="401"/>
    </location>
</feature>